<dbReference type="GO" id="GO:0045503">
    <property type="term" value="F:dynein light chain binding"/>
    <property type="evidence" value="ECO:0007669"/>
    <property type="project" value="TreeGrafter"/>
</dbReference>
<reference evidence="12" key="1">
    <citation type="submission" date="2015-05" db="UniProtKB">
        <authorList>
            <consortium name="EnsemblMetazoa"/>
        </authorList>
    </citation>
    <scope>IDENTIFICATION</scope>
</reference>
<sequence>MESFMLSSSFINLFALPLDEFPEEECFGKPNFVISSQIQDPWKVTRPVVDLSWDPKNVELIAAAYADHRASSWQQYNDRFAYIWNTRNTSEPAFILDGEAPLTVVEFNTMESNEIAGCTMCGQIGLWDIRVGSTSVWLSGRRTFHDRPTCLQWCSRFTGYELTAAALDGQILWYDMRNRTVPIDKVILDMSRNPNPKWQNAIGVTSYCFEPNLPTKFLVGTATGMVIEGNKKGKTISEKIGNRIFQCSNGPILNVFRNPKFTKYFFTIGDWLLKMWCDDYTNEPIYWTDFDSAMLTCAVWSKVKSSVVLVGRDDGQVDLWDYLENETIPRFSLT</sequence>
<evidence type="ECO:0000256" key="7">
    <source>
        <dbReference type="ARBA" id="ARBA00023017"/>
    </source>
</evidence>
<evidence type="ECO:0000313" key="13">
    <source>
        <dbReference type="Proteomes" id="UP000015103"/>
    </source>
</evidence>
<keyword evidence="5" id="KW-0493">Microtubule</keyword>
<dbReference type="Gene3D" id="2.130.10.10">
    <property type="entry name" value="YVTN repeat-like/Quinoprotein amine dehydrogenase"/>
    <property type="match status" value="1"/>
</dbReference>
<keyword evidence="13" id="KW-1185">Reference proteome</keyword>
<dbReference type="AlphaFoldDB" id="T1HK42"/>
<accession>T1HK42</accession>
<proteinExistence type="inferred from homology"/>
<dbReference type="InterPro" id="IPR050687">
    <property type="entry name" value="Dynein_IC"/>
</dbReference>
<evidence type="ECO:0000256" key="2">
    <source>
        <dbReference type="ARBA" id="ARBA00011059"/>
    </source>
</evidence>
<dbReference type="InterPro" id="IPR036322">
    <property type="entry name" value="WD40_repeat_dom_sf"/>
</dbReference>
<keyword evidence="7" id="KW-0243">Dynein</keyword>
<dbReference type="PANTHER" id="PTHR12442:SF7">
    <property type="entry name" value="DYNEIN AXONEMAL INTERMEDIATE CHAIN 2"/>
    <property type="match status" value="1"/>
</dbReference>
<keyword evidence="6" id="KW-0677">Repeat</keyword>
<dbReference type="SMART" id="SM00320">
    <property type="entry name" value="WD40"/>
    <property type="match status" value="3"/>
</dbReference>
<evidence type="ECO:0000256" key="6">
    <source>
        <dbReference type="ARBA" id="ARBA00022737"/>
    </source>
</evidence>
<dbReference type="PANTHER" id="PTHR12442">
    <property type="entry name" value="DYNEIN INTERMEDIATE CHAIN"/>
    <property type="match status" value="1"/>
</dbReference>
<keyword evidence="10" id="KW-0206">Cytoskeleton</keyword>
<comment type="subcellular location">
    <subcellularLocation>
        <location evidence="1">Cytoplasm</location>
        <location evidence="1">Cytoskeleton</location>
        <location evidence="1">Cilium axoneme</location>
    </subcellularLocation>
</comment>
<evidence type="ECO:0000256" key="5">
    <source>
        <dbReference type="ARBA" id="ARBA00022701"/>
    </source>
</evidence>
<dbReference type="STRING" id="13249.T1HK42"/>
<dbReference type="GO" id="GO:0036157">
    <property type="term" value="C:outer dynein arm"/>
    <property type="evidence" value="ECO:0007669"/>
    <property type="project" value="TreeGrafter"/>
</dbReference>
<protein>
    <submittedName>
        <fullName evidence="12">Uncharacterized protein</fullName>
    </submittedName>
</protein>
<dbReference type="OMA" id="WDYLENE"/>
<dbReference type="GO" id="GO:0005874">
    <property type="term" value="C:microtubule"/>
    <property type="evidence" value="ECO:0007669"/>
    <property type="project" value="UniProtKB-KW"/>
</dbReference>
<evidence type="ECO:0000256" key="8">
    <source>
        <dbReference type="ARBA" id="ARBA00023069"/>
    </source>
</evidence>
<evidence type="ECO:0000256" key="3">
    <source>
        <dbReference type="ARBA" id="ARBA00022490"/>
    </source>
</evidence>
<evidence type="ECO:0000256" key="1">
    <source>
        <dbReference type="ARBA" id="ARBA00004430"/>
    </source>
</evidence>
<comment type="similarity">
    <text evidence="2">Belongs to the dynein intermediate chain family.</text>
</comment>
<keyword evidence="4" id="KW-0853">WD repeat</keyword>
<dbReference type="VEuPathDB" id="VectorBase:RPRC004415"/>
<dbReference type="EMBL" id="ACPB03010629">
    <property type="status" value="NOT_ANNOTATED_CDS"/>
    <property type="molecule type" value="Genomic_DNA"/>
</dbReference>
<evidence type="ECO:0000256" key="11">
    <source>
        <dbReference type="ARBA" id="ARBA00023273"/>
    </source>
</evidence>
<keyword evidence="11" id="KW-0966">Cell projection</keyword>
<dbReference type="SUPFAM" id="SSF50978">
    <property type="entry name" value="WD40 repeat-like"/>
    <property type="match status" value="1"/>
</dbReference>
<evidence type="ECO:0000256" key="10">
    <source>
        <dbReference type="ARBA" id="ARBA00023212"/>
    </source>
</evidence>
<dbReference type="EnsemblMetazoa" id="RPRC004415-RA">
    <property type="protein sequence ID" value="RPRC004415-PA"/>
    <property type="gene ID" value="RPRC004415"/>
</dbReference>
<name>T1HK42_RHOPR</name>
<evidence type="ECO:0000313" key="12">
    <source>
        <dbReference type="EnsemblMetazoa" id="RPRC004415-PA"/>
    </source>
</evidence>
<keyword evidence="9" id="KW-0505">Motor protein</keyword>
<dbReference type="InterPro" id="IPR001680">
    <property type="entry name" value="WD40_rpt"/>
</dbReference>
<dbReference type="Proteomes" id="UP000015103">
    <property type="component" value="Unassembled WGS sequence"/>
</dbReference>
<dbReference type="InParanoid" id="T1HK42"/>
<evidence type="ECO:0000256" key="9">
    <source>
        <dbReference type="ARBA" id="ARBA00023175"/>
    </source>
</evidence>
<dbReference type="InterPro" id="IPR015943">
    <property type="entry name" value="WD40/YVTN_repeat-like_dom_sf"/>
</dbReference>
<dbReference type="HOGENOM" id="CLU_022406_2_0_1"/>
<dbReference type="GO" id="GO:0003341">
    <property type="term" value="P:cilium movement"/>
    <property type="evidence" value="ECO:0007669"/>
    <property type="project" value="TreeGrafter"/>
</dbReference>
<keyword evidence="3" id="KW-0963">Cytoplasm</keyword>
<keyword evidence="8" id="KW-0969">Cilium</keyword>
<dbReference type="GO" id="GO:0036158">
    <property type="term" value="P:outer dynein arm assembly"/>
    <property type="evidence" value="ECO:0007669"/>
    <property type="project" value="TreeGrafter"/>
</dbReference>
<dbReference type="eggNOG" id="KOG1587">
    <property type="taxonomic scope" value="Eukaryota"/>
</dbReference>
<organism evidence="12 13">
    <name type="scientific">Rhodnius prolixus</name>
    <name type="common">Triatomid bug</name>
    <dbReference type="NCBI Taxonomy" id="13249"/>
    <lineage>
        <taxon>Eukaryota</taxon>
        <taxon>Metazoa</taxon>
        <taxon>Ecdysozoa</taxon>
        <taxon>Arthropoda</taxon>
        <taxon>Hexapoda</taxon>
        <taxon>Insecta</taxon>
        <taxon>Pterygota</taxon>
        <taxon>Neoptera</taxon>
        <taxon>Paraneoptera</taxon>
        <taxon>Hemiptera</taxon>
        <taxon>Heteroptera</taxon>
        <taxon>Panheteroptera</taxon>
        <taxon>Cimicomorpha</taxon>
        <taxon>Reduviidae</taxon>
        <taxon>Triatominae</taxon>
        <taxon>Rhodnius</taxon>
    </lineage>
</organism>
<dbReference type="GO" id="GO:0045504">
    <property type="term" value="F:dynein heavy chain binding"/>
    <property type="evidence" value="ECO:0007669"/>
    <property type="project" value="TreeGrafter"/>
</dbReference>
<evidence type="ECO:0000256" key="4">
    <source>
        <dbReference type="ARBA" id="ARBA00022574"/>
    </source>
</evidence>